<dbReference type="SUPFAM" id="SSF52266">
    <property type="entry name" value="SGNH hydrolase"/>
    <property type="match status" value="1"/>
</dbReference>
<dbReference type="InterPro" id="IPR050592">
    <property type="entry name" value="GDSL_lipolytic_enzyme"/>
</dbReference>
<dbReference type="Gene3D" id="3.40.50.1110">
    <property type="entry name" value="SGNH hydrolase"/>
    <property type="match status" value="1"/>
</dbReference>
<dbReference type="AlphaFoldDB" id="A0A2G5D3V0"/>
<dbReference type="CDD" id="cd01837">
    <property type="entry name" value="SGNH_plant_lipase_like"/>
    <property type="match status" value="1"/>
</dbReference>
<accession>A0A2G5D3V0</accession>
<evidence type="ECO:0008006" key="5">
    <source>
        <dbReference type="Google" id="ProtNLM"/>
    </source>
</evidence>
<sequence>MIHQISLVCFCVVNIFMFFGDAGAKVPAVIVFGDSTVDAGNNNYIKTLAKSNYLPYGRDFPGGKPTGRFCNGRLVTDFISEAFGLKQTIPAYLDPAYGIEDFATGVAFASAATGYDNLTSNVLSVIPMWKELEYFKEYEKKLFRFMGKNNAKNMLREALYLISAGTNDFIENYYIIPAGRRTQFTVEEYSNYLVGNSESFIREIYNLGARKISLAGLPPIGCIPILRSLNIKGGGACRADCNKLARDFGRKLIALTAKLNKELTGIKILFLNVYNPALHVINNPHAYGIENVATACCYLCNRDSPFTCMDANTYAFWDAVHPTEKLYHIVADHLMKTTLAELV</sequence>
<feature type="chain" id="PRO_5013761080" description="GDSL esterase/lipase" evidence="2">
    <location>
        <begin position="25"/>
        <end position="343"/>
    </location>
</feature>
<dbReference type="PANTHER" id="PTHR45642:SF95">
    <property type="entry name" value="GDSL-LIKE LIPASE_ACYLHYDROLASE FAMILY PROTEIN, EXPRESSED"/>
    <property type="match status" value="1"/>
</dbReference>
<dbReference type="InterPro" id="IPR001087">
    <property type="entry name" value="GDSL"/>
</dbReference>
<dbReference type="EMBL" id="KZ305045">
    <property type="protein sequence ID" value="PIA38163.1"/>
    <property type="molecule type" value="Genomic_DNA"/>
</dbReference>
<feature type="signal peptide" evidence="2">
    <location>
        <begin position="1"/>
        <end position="24"/>
    </location>
</feature>
<dbReference type="FunFam" id="3.40.50.1110:FF:000003">
    <property type="entry name" value="GDSL esterase/lipase APG"/>
    <property type="match status" value="1"/>
</dbReference>
<evidence type="ECO:0000313" key="4">
    <source>
        <dbReference type="Proteomes" id="UP000230069"/>
    </source>
</evidence>
<keyword evidence="2" id="KW-0732">Signal</keyword>
<protein>
    <recommendedName>
        <fullName evidence="5">GDSL esterase/lipase</fullName>
    </recommendedName>
</protein>
<evidence type="ECO:0000313" key="3">
    <source>
        <dbReference type="EMBL" id="PIA38163.1"/>
    </source>
</evidence>
<name>A0A2G5D3V0_AQUCA</name>
<dbReference type="STRING" id="218851.A0A2G5D3V0"/>
<keyword evidence="4" id="KW-1185">Reference proteome</keyword>
<comment type="similarity">
    <text evidence="1">Belongs to the 'GDSL' lipolytic enzyme family.</text>
</comment>
<evidence type="ECO:0000256" key="2">
    <source>
        <dbReference type="SAM" id="SignalP"/>
    </source>
</evidence>
<dbReference type="OrthoDB" id="1600564at2759"/>
<reference evidence="3 4" key="1">
    <citation type="submission" date="2017-09" db="EMBL/GenBank/DDBJ databases">
        <title>WGS assembly of Aquilegia coerulea Goldsmith.</title>
        <authorList>
            <person name="Hodges S."/>
            <person name="Kramer E."/>
            <person name="Nordborg M."/>
            <person name="Tomkins J."/>
            <person name="Borevitz J."/>
            <person name="Derieg N."/>
            <person name="Yan J."/>
            <person name="Mihaltcheva S."/>
            <person name="Hayes R.D."/>
            <person name="Rokhsar D."/>
        </authorList>
    </citation>
    <scope>NUCLEOTIDE SEQUENCE [LARGE SCALE GENOMIC DNA]</scope>
    <source>
        <strain evidence="4">cv. Goldsmith</strain>
    </source>
</reference>
<evidence type="ECO:0000256" key="1">
    <source>
        <dbReference type="ARBA" id="ARBA00008668"/>
    </source>
</evidence>
<dbReference type="Pfam" id="PF00657">
    <property type="entry name" value="Lipase_GDSL"/>
    <property type="match status" value="1"/>
</dbReference>
<dbReference type="InterPro" id="IPR036514">
    <property type="entry name" value="SGNH_hydro_sf"/>
</dbReference>
<dbReference type="PANTHER" id="PTHR45642">
    <property type="entry name" value="GDSL ESTERASE/LIPASE EXL3"/>
    <property type="match status" value="1"/>
</dbReference>
<dbReference type="Proteomes" id="UP000230069">
    <property type="component" value="Unassembled WGS sequence"/>
</dbReference>
<dbReference type="InParanoid" id="A0A2G5D3V0"/>
<dbReference type="GO" id="GO:0016788">
    <property type="term" value="F:hydrolase activity, acting on ester bonds"/>
    <property type="evidence" value="ECO:0007669"/>
    <property type="project" value="InterPro"/>
</dbReference>
<organism evidence="3 4">
    <name type="scientific">Aquilegia coerulea</name>
    <name type="common">Rocky mountain columbine</name>
    <dbReference type="NCBI Taxonomy" id="218851"/>
    <lineage>
        <taxon>Eukaryota</taxon>
        <taxon>Viridiplantae</taxon>
        <taxon>Streptophyta</taxon>
        <taxon>Embryophyta</taxon>
        <taxon>Tracheophyta</taxon>
        <taxon>Spermatophyta</taxon>
        <taxon>Magnoliopsida</taxon>
        <taxon>Ranunculales</taxon>
        <taxon>Ranunculaceae</taxon>
        <taxon>Thalictroideae</taxon>
        <taxon>Aquilegia</taxon>
    </lineage>
</organism>
<gene>
    <name evidence="3" type="ORF">AQUCO_02800069v1</name>
</gene>
<proteinExistence type="inferred from homology"/>
<dbReference type="InterPro" id="IPR035669">
    <property type="entry name" value="SGNH_plant_lipase-like"/>
</dbReference>